<dbReference type="InterPro" id="IPR023168">
    <property type="entry name" value="GatB_Yqey_C_2"/>
</dbReference>
<organism evidence="1">
    <name type="scientific">marine metagenome</name>
    <dbReference type="NCBI Taxonomy" id="408172"/>
    <lineage>
        <taxon>unclassified sequences</taxon>
        <taxon>metagenomes</taxon>
        <taxon>ecological metagenomes</taxon>
    </lineage>
</organism>
<accession>A0A381XAS1</accession>
<gene>
    <name evidence="1" type="ORF">METZ01_LOCUS114167</name>
</gene>
<evidence type="ECO:0008006" key="2">
    <source>
        <dbReference type="Google" id="ProtNLM"/>
    </source>
</evidence>
<dbReference type="InterPro" id="IPR019004">
    <property type="entry name" value="YqeY/Aim41"/>
</dbReference>
<dbReference type="Pfam" id="PF09424">
    <property type="entry name" value="YqeY"/>
    <property type="match status" value="1"/>
</dbReference>
<dbReference type="InterPro" id="IPR042184">
    <property type="entry name" value="YqeY/Aim41_N"/>
</dbReference>
<dbReference type="Gene3D" id="1.10.10.410">
    <property type="match status" value="1"/>
</dbReference>
<dbReference type="PANTHER" id="PTHR28055:SF1">
    <property type="entry name" value="ALTERED INHERITANCE OF MITOCHONDRIA PROTEIN 41, MITOCHONDRIAL"/>
    <property type="match status" value="1"/>
</dbReference>
<protein>
    <recommendedName>
        <fullName evidence="2">GatB/YqeY domain-containing protein</fullName>
    </recommendedName>
</protein>
<dbReference type="EMBL" id="UINC01014364">
    <property type="protein sequence ID" value="SVA61313.1"/>
    <property type="molecule type" value="Genomic_DNA"/>
</dbReference>
<dbReference type="Gene3D" id="1.10.1510.10">
    <property type="entry name" value="Uncharacterised protein YqeY/AIM41 PF09424, N-terminal domain"/>
    <property type="match status" value="1"/>
</dbReference>
<evidence type="ECO:0000313" key="1">
    <source>
        <dbReference type="EMBL" id="SVA61313.1"/>
    </source>
</evidence>
<proteinExistence type="predicted"/>
<sequence length="151" mass="17250">MTENKLKSLIQEEIKVSMKKGDKEKTTTLRMAISEIKKEEIDKQTDLNEENTISIIQKMIKQRKDSSNQFRSANRDELAAKEEMEIKFLTEFLPEQISEEEITEIVRETIIREGASSPQDMGKIMGSLKSNLQGKADMAVVSKVVKKSLNK</sequence>
<dbReference type="AlphaFoldDB" id="A0A381XAS1"/>
<dbReference type="PANTHER" id="PTHR28055">
    <property type="entry name" value="ALTERED INHERITANCE OF MITOCHONDRIA PROTEIN 41, MITOCHONDRIAL"/>
    <property type="match status" value="1"/>
</dbReference>
<dbReference type="GO" id="GO:0016884">
    <property type="term" value="F:carbon-nitrogen ligase activity, with glutamine as amido-N-donor"/>
    <property type="evidence" value="ECO:0007669"/>
    <property type="project" value="InterPro"/>
</dbReference>
<reference evidence="1" key="1">
    <citation type="submission" date="2018-05" db="EMBL/GenBank/DDBJ databases">
        <authorList>
            <person name="Lanie J.A."/>
            <person name="Ng W.-L."/>
            <person name="Kazmierczak K.M."/>
            <person name="Andrzejewski T.M."/>
            <person name="Davidsen T.M."/>
            <person name="Wayne K.J."/>
            <person name="Tettelin H."/>
            <person name="Glass J.I."/>
            <person name="Rusch D."/>
            <person name="Podicherti R."/>
            <person name="Tsui H.-C.T."/>
            <person name="Winkler M.E."/>
        </authorList>
    </citation>
    <scope>NUCLEOTIDE SEQUENCE</scope>
</reference>
<name>A0A381XAS1_9ZZZZ</name>
<dbReference type="SUPFAM" id="SSF89095">
    <property type="entry name" value="GatB/YqeY motif"/>
    <property type="match status" value="1"/>
</dbReference>
<dbReference type="InterPro" id="IPR003789">
    <property type="entry name" value="Asn/Gln_tRNA_amidoTrase-B-like"/>
</dbReference>